<name>B4M0X9_DROVI</name>
<dbReference type="AlphaFoldDB" id="B4M0X9"/>
<dbReference type="FunCoup" id="B4M0X9">
    <property type="interactions" value="14"/>
</dbReference>
<protein>
    <submittedName>
        <fullName evidence="2">Uncharacterized protein</fullName>
    </submittedName>
</protein>
<dbReference type="Pfam" id="PF16021">
    <property type="entry name" value="PDCD7"/>
    <property type="match status" value="1"/>
</dbReference>
<dbReference type="HOGENOM" id="CLU_1027677_0_0_1"/>
<dbReference type="STRING" id="7244.B4M0X9"/>
<dbReference type="Proteomes" id="UP000008792">
    <property type="component" value="Unassembled WGS sequence"/>
</dbReference>
<dbReference type="InterPro" id="IPR031974">
    <property type="entry name" value="PDCD7"/>
</dbReference>
<dbReference type="OMA" id="WDSYISY"/>
<gene>
    <name evidence="2" type="primary">Dvir\GJ23105</name>
    <name evidence="2" type="ORF">Dvir_GJ23105</name>
</gene>
<evidence type="ECO:0000256" key="1">
    <source>
        <dbReference type="SAM" id="MobiDB-lite"/>
    </source>
</evidence>
<proteinExistence type="predicted"/>
<reference evidence="2 3" key="1">
    <citation type="journal article" date="2007" name="Nature">
        <title>Evolution of genes and genomes on the Drosophila phylogeny.</title>
        <authorList>
            <consortium name="Drosophila 12 Genomes Consortium"/>
            <person name="Clark A.G."/>
            <person name="Eisen M.B."/>
            <person name="Smith D.R."/>
            <person name="Bergman C.M."/>
            <person name="Oliver B."/>
            <person name="Markow T.A."/>
            <person name="Kaufman T.C."/>
            <person name="Kellis M."/>
            <person name="Gelbart W."/>
            <person name="Iyer V.N."/>
            <person name="Pollard D.A."/>
            <person name="Sackton T.B."/>
            <person name="Larracuente A.M."/>
            <person name="Singh N.D."/>
            <person name="Abad J.P."/>
            <person name="Abt D.N."/>
            <person name="Adryan B."/>
            <person name="Aguade M."/>
            <person name="Akashi H."/>
            <person name="Anderson W.W."/>
            <person name="Aquadro C.F."/>
            <person name="Ardell D.H."/>
            <person name="Arguello R."/>
            <person name="Artieri C.G."/>
            <person name="Barbash D.A."/>
            <person name="Barker D."/>
            <person name="Barsanti P."/>
            <person name="Batterham P."/>
            <person name="Batzoglou S."/>
            <person name="Begun D."/>
            <person name="Bhutkar A."/>
            <person name="Blanco E."/>
            <person name="Bosak S.A."/>
            <person name="Bradley R.K."/>
            <person name="Brand A.D."/>
            <person name="Brent M.R."/>
            <person name="Brooks A.N."/>
            <person name="Brown R.H."/>
            <person name="Butlin R.K."/>
            <person name="Caggese C."/>
            <person name="Calvi B.R."/>
            <person name="Bernardo de Carvalho A."/>
            <person name="Caspi A."/>
            <person name="Castrezana S."/>
            <person name="Celniker S.E."/>
            <person name="Chang J.L."/>
            <person name="Chapple C."/>
            <person name="Chatterji S."/>
            <person name="Chinwalla A."/>
            <person name="Civetta A."/>
            <person name="Clifton S.W."/>
            <person name="Comeron J.M."/>
            <person name="Costello J.C."/>
            <person name="Coyne J.A."/>
            <person name="Daub J."/>
            <person name="David R.G."/>
            <person name="Delcher A.L."/>
            <person name="Delehaunty K."/>
            <person name="Do C.B."/>
            <person name="Ebling H."/>
            <person name="Edwards K."/>
            <person name="Eickbush T."/>
            <person name="Evans J.D."/>
            <person name="Filipski A."/>
            <person name="Findeiss S."/>
            <person name="Freyhult E."/>
            <person name="Fulton L."/>
            <person name="Fulton R."/>
            <person name="Garcia A.C."/>
            <person name="Gardiner A."/>
            <person name="Garfield D.A."/>
            <person name="Garvin B.E."/>
            <person name="Gibson G."/>
            <person name="Gilbert D."/>
            <person name="Gnerre S."/>
            <person name="Godfrey J."/>
            <person name="Good R."/>
            <person name="Gotea V."/>
            <person name="Gravely B."/>
            <person name="Greenberg A.J."/>
            <person name="Griffiths-Jones S."/>
            <person name="Gross S."/>
            <person name="Guigo R."/>
            <person name="Gustafson E.A."/>
            <person name="Haerty W."/>
            <person name="Hahn M.W."/>
            <person name="Halligan D.L."/>
            <person name="Halpern A.L."/>
            <person name="Halter G.M."/>
            <person name="Han M.V."/>
            <person name="Heger A."/>
            <person name="Hillier L."/>
            <person name="Hinrichs A.S."/>
            <person name="Holmes I."/>
            <person name="Hoskins R.A."/>
            <person name="Hubisz M.J."/>
            <person name="Hultmark D."/>
            <person name="Huntley M.A."/>
            <person name="Jaffe D.B."/>
            <person name="Jagadeeshan S."/>
            <person name="Jeck W.R."/>
            <person name="Johnson J."/>
            <person name="Jones C.D."/>
            <person name="Jordan W.C."/>
            <person name="Karpen G.H."/>
            <person name="Kataoka E."/>
            <person name="Keightley P.D."/>
            <person name="Kheradpour P."/>
            <person name="Kirkness E.F."/>
            <person name="Koerich L.B."/>
            <person name="Kristiansen K."/>
            <person name="Kudrna D."/>
            <person name="Kulathinal R.J."/>
            <person name="Kumar S."/>
            <person name="Kwok R."/>
            <person name="Lander E."/>
            <person name="Langley C.H."/>
            <person name="Lapoint R."/>
            <person name="Lazzaro B.P."/>
            <person name="Lee S.J."/>
            <person name="Levesque L."/>
            <person name="Li R."/>
            <person name="Lin C.F."/>
            <person name="Lin M.F."/>
            <person name="Lindblad-Toh K."/>
            <person name="Llopart A."/>
            <person name="Long M."/>
            <person name="Low L."/>
            <person name="Lozovsky E."/>
            <person name="Lu J."/>
            <person name="Luo M."/>
            <person name="Machado C.A."/>
            <person name="Makalowski W."/>
            <person name="Marzo M."/>
            <person name="Matsuda M."/>
            <person name="Matzkin L."/>
            <person name="McAllister B."/>
            <person name="McBride C.S."/>
            <person name="McKernan B."/>
            <person name="McKernan K."/>
            <person name="Mendez-Lago M."/>
            <person name="Minx P."/>
            <person name="Mollenhauer M.U."/>
            <person name="Montooth K."/>
            <person name="Mount S.M."/>
            <person name="Mu X."/>
            <person name="Myers E."/>
            <person name="Negre B."/>
            <person name="Newfeld S."/>
            <person name="Nielsen R."/>
            <person name="Noor M.A."/>
            <person name="O'Grady P."/>
            <person name="Pachter L."/>
            <person name="Papaceit M."/>
            <person name="Parisi M.J."/>
            <person name="Parisi M."/>
            <person name="Parts L."/>
            <person name="Pedersen J.S."/>
            <person name="Pesole G."/>
            <person name="Phillippy A.M."/>
            <person name="Ponting C.P."/>
            <person name="Pop M."/>
            <person name="Porcelli D."/>
            <person name="Powell J.R."/>
            <person name="Prohaska S."/>
            <person name="Pruitt K."/>
            <person name="Puig M."/>
            <person name="Quesneville H."/>
            <person name="Ram K.R."/>
            <person name="Rand D."/>
            <person name="Rasmussen M.D."/>
            <person name="Reed L.K."/>
            <person name="Reenan R."/>
            <person name="Reily A."/>
            <person name="Remington K.A."/>
            <person name="Rieger T.T."/>
            <person name="Ritchie M.G."/>
            <person name="Robin C."/>
            <person name="Rogers Y.H."/>
            <person name="Rohde C."/>
            <person name="Rozas J."/>
            <person name="Rubenfield M.J."/>
            <person name="Ruiz A."/>
            <person name="Russo S."/>
            <person name="Salzberg S.L."/>
            <person name="Sanchez-Gracia A."/>
            <person name="Saranga D.J."/>
            <person name="Sato H."/>
            <person name="Schaeffer S.W."/>
            <person name="Schatz M.C."/>
            <person name="Schlenke T."/>
            <person name="Schwartz R."/>
            <person name="Segarra C."/>
            <person name="Singh R.S."/>
            <person name="Sirot L."/>
            <person name="Sirota M."/>
            <person name="Sisneros N.B."/>
            <person name="Smith C.D."/>
            <person name="Smith T.F."/>
            <person name="Spieth J."/>
            <person name="Stage D.E."/>
            <person name="Stark A."/>
            <person name="Stephan W."/>
            <person name="Strausberg R.L."/>
            <person name="Strempel S."/>
            <person name="Sturgill D."/>
            <person name="Sutton G."/>
            <person name="Sutton G.G."/>
            <person name="Tao W."/>
            <person name="Teichmann S."/>
            <person name="Tobari Y.N."/>
            <person name="Tomimura Y."/>
            <person name="Tsolas J.M."/>
            <person name="Valente V.L."/>
            <person name="Venter E."/>
            <person name="Venter J.C."/>
            <person name="Vicario S."/>
            <person name="Vieira F.G."/>
            <person name="Vilella A.J."/>
            <person name="Villasante A."/>
            <person name="Walenz B."/>
            <person name="Wang J."/>
            <person name="Wasserman M."/>
            <person name="Watts T."/>
            <person name="Wilson D."/>
            <person name="Wilson R.K."/>
            <person name="Wing R.A."/>
            <person name="Wolfner M.F."/>
            <person name="Wong A."/>
            <person name="Wong G.K."/>
            <person name="Wu C.I."/>
            <person name="Wu G."/>
            <person name="Yamamoto D."/>
            <person name="Yang H.P."/>
            <person name="Yang S.P."/>
            <person name="Yorke J.A."/>
            <person name="Yoshida K."/>
            <person name="Zdobnov E."/>
            <person name="Zhang P."/>
            <person name="Zhang Y."/>
            <person name="Zimin A.V."/>
            <person name="Baldwin J."/>
            <person name="Abdouelleil A."/>
            <person name="Abdulkadir J."/>
            <person name="Abebe A."/>
            <person name="Abera B."/>
            <person name="Abreu J."/>
            <person name="Acer S.C."/>
            <person name="Aftuck L."/>
            <person name="Alexander A."/>
            <person name="An P."/>
            <person name="Anderson E."/>
            <person name="Anderson S."/>
            <person name="Arachi H."/>
            <person name="Azer M."/>
            <person name="Bachantsang P."/>
            <person name="Barry A."/>
            <person name="Bayul T."/>
            <person name="Berlin A."/>
            <person name="Bessette D."/>
            <person name="Bloom T."/>
            <person name="Blye J."/>
            <person name="Boguslavskiy L."/>
            <person name="Bonnet C."/>
            <person name="Boukhgalter B."/>
            <person name="Bourzgui I."/>
            <person name="Brown A."/>
            <person name="Cahill P."/>
            <person name="Channer S."/>
            <person name="Cheshatsang Y."/>
            <person name="Chuda L."/>
            <person name="Citroen M."/>
            <person name="Collymore A."/>
            <person name="Cooke P."/>
            <person name="Costello M."/>
            <person name="D'Aco K."/>
            <person name="Daza R."/>
            <person name="De Haan G."/>
            <person name="DeGray S."/>
            <person name="DeMaso C."/>
            <person name="Dhargay N."/>
            <person name="Dooley K."/>
            <person name="Dooley E."/>
            <person name="Doricent M."/>
            <person name="Dorje P."/>
            <person name="Dorjee K."/>
            <person name="Dupes A."/>
            <person name="Elong R."/>
            <person name="Falk J."/>
            <person name="Farina A."/>
            <person name="Faro S."/>
            <person name="Ferguson D."/>
            <person name="Fisher S."/>
            <person name="Foley C.D."/>
            <person name="Franke A."/>
            <person name="Friedrich D."/>
            <person name="Gadbois L."/>
            <person name="Gearin G."/>
            <person name="Gearin C.R."/>
            <person name="Giannoukos G."/>
            <person name="Goode T."/>
            <person name="Graham J."/>
            <person name="Grandbois E."/>
            <person name="Grewal S."/>
            <person name="Gyaltsen K."/>
            <person name="Hafez N."/>
            <person name="Hagos B."/>
            <person name="Hall J."/>
            <person name="Henson C."/>
            <person name="Hollinger A."/>
            <person name="Honan T."/>
            <person name="Huard M.D."/>
            <person name="Hughes L."/>
            <person name="Hurhula B."/>
            <person name="Husby M.E."/>
            <person name="Kamat A."/>
            <person name="Kanga B."/>
            <person name="Kashin S."/>
            <person name="Khazanovich D."/>
            <person name="Kisner P."/>
            <person name="Lance K."/>
            <person name="Lara M."/>
            <person name="Lee W."/>
            <person name="Lennon N."/>
            <person name="Letendre F."/>
            <person name="LeVine R."/>
            <person name="Lipovsky A."/>
            <person name="Liu X."/>
            <person name="Liu J."/>
            <person name="Liu S."/>
            <person name="Lokyitsang T."/>
            <person name="Lokyitsang Y."/>
            <person name="Lubonja R."/>
            <person name="Lui A."/>
            <person name="MacDonald P."/>
            <person name="Magnisalis V."/>
            <person name="Maru K."/>
            <person name="Matthews C."/>
            <person name="McCusker W."/>
            <person name="McDonough S."/>
            <person name="Mehta T."/>
            <person name="Meldrim J."/>
            <person name="Meneus L."/>
            <person name="Mihai O."/>
            <person name="Mihalev A."/>
            <person name="Mihova T."/>
            <person name="Mittelman R."/>
            <person name="Mlenga V."/>
            <person name="Montmayeur A."/>
            <person name="Mulrain L."/>
            <person name="Navidi A."/>
            <person name="Naylor J."/>
            <person name="Negash T."/>
            <person name="Nguyen T."/>
            <person name="Nguyen N."/>
            <person name="Nicol R."/>
            <person name="Norbu C."/>
            <person name="Norbu N."/>
            <person name="Novod N."/>
            <person name="O'Neill B."/>
            <person name="Osman S."/>
            <person name="Markiewicz E."/>
            <person name="Oyono O.L."/>
            <person name="Patti C."/>
            <person name="Phunkhang P."/>
            <person name="Pierre F."/>
            <person name="Priest M."/>
            <person name="Raghuraman S."/>
            <person name="Rege F."/>
            <person name="Reyes R."/>
            <person name="Rise C."/>
            <person name="Rogov P."/>
            <person name="Ross K."/>
            <person name="Ryan E."/>
            <person name="Settipalli S."/>
            <person name="Shea T."/>
            <person name="Sherpa N."/>
            <person name="Shi L."/>
            <person name="Shih D."/>
            <person name="Sparrow T."/>
            <person name="Spaulding J."/>
            <person name="Stalker J."/>
            <person name="Stange-Thomann N."/>
            <person name="Stavropoulos S."/>
            <person name="Stone C."/>
            <person name="Strader C."/>
            <person name="Tesfaye S."/>
            <person name="Thomson T."/>
            <person name="Thoulutsang Y."/>
            <person name="Thoulutsang D."/>
            <person name="Topham K."/>
            <person name="Topping I."/>
            <person name="Tsamla T."/>
            <person name="Vassiliev H."/>
            <person name="Vo A."/>
            <person name="Wangchuk T."/>
            <person name="Wangdi T."/>
            <person name="Weiand M."/>
            <person name="Wilkinson J."/>
            <person name="Wilson A."/>
            <person name="Yadav S."/>
            <person name="Young G."/>
            <person name="Yu Q."/>
            <person name="Zembek L."/>
            <person name="Zhong D."/>
            <person name="Zimmer A."/>
            <person name="Zwirko Z."/>
            <person name="Jaffe D.B."/>
            <person name="Alvarez P."/>
            <person name="Brockman W."/>
            <person name="Butler J."/>
            <person name="Chin C."/>
            <person name="Gnerre S."/>
            <person name="Grabherr M."/>
            <person name="Kleber M."/>
            <person name="Mauceli E."/>
            <person name="MacCallum I."/>
        </authorList>
    </citation>
    <scope>NUCLEOTIDE SEQUENCE [LARGE SCALE GENOMIC DNA]</scope>
    <source>
        <strain evidence="3">Tucson 15010-1051.87</strain>
    </source>
</reference>
<dbReference type="OrthoDB" id="2289628at2759"/>
<feature type="region of interest" description="Disordered" evidence="1">
    <location>
        <begin position="68"/>
        <end position="103"/>
    </location>
</feature>
<evidence type="ECO:0000313" key="3">
    <source>
        <dbReference type="Proteomes" id="UP000008792"/>
    </source>
</evidence>
<feature type="compositionally biased region" description="Basic residues" evidence="1">
    <location>
        <begin position="68"/>
        <end position="81"/>
    </location>
</feature>
<dbReference type="eggNOG" id="ENOG502S9DA">
    <property type="taxonomic scope" value="Eukaryota"/>
</dbReference>
<accession>B4M0X9</accession>
<dbReference type="EMBL" id="CH940650">
    <property type="protein sequence ID" value="EDW67390.1"/>
    <property type="molecule type" value="Genomic_DNA"/>
</dbReference>
<dbReference type="InParanoid" id="B4M0X9"/>
<dbReference type="KEGG" id="dvi:6629329"/>
<feature type="compositionally biased region" description="Basic and acidic residues" evidence="1">
    <location>
        <begin position="82"/>
        <end position="99"/>
    </location>
</feature>
<organism evidence="2 3">
    <name type="scientific">Drosophila virilis</name>
    <name type="common">Fruit fly</name>
    <dbReference type="NCBI Taxonomy" id="7244"/>
    <lineage>
        <taxon>Eukaryota</taxon>
        <taxon>Metazoa</taxon>
        <taxon>Ecdysozoa</taxon>
        <taxon>Arthropoda</taxon>
        <taxon>Hexapoda</taxon>
        <taxon>Insecta</taxon>
        <taxon>Pterygota</taxon>
        <taxon>Neoptera</taxon>
        <taxon>Endopterygota</taxon>
        <taxon>Diptera</taxon>
        <taxon>Brachycera</taxon>
        <taxon>Muscomorpha</taxon>
        <taxon>Ephydroidea</taxon>
        <taxon>Drosophilidae</taxon>
        <taxon>Drosophila</taxon>
    </lineage>
</organism>
<dbReference type="SMR" id="B4M0X9"/>
<dbReference type="PhylomeDB" id="B4M0X9"/>
<keyword evidence="3" id="KW-1185">Reference proteome</keyword>
<sequence length="252" mass="29087">MPQVHKLSEIKTDISNVIANLQLLEGLSNASPDDLDLKKSRQLKEQTTKLLAKLNELPCDRIARIQLQRKRRRQRAKKRDKLQRSVKRDNPENAKDKALPSESDVAAAAHLPVQRQAEHITLKKQHDATNMLHTFDLLEKLYKARGGNKDLTEKLSRMRTVWRSVLQECTDEINKESTTNCEAQWARVIFGSSSLSLRQGNMDKKRNTQELIQRRFIWDSYISYGKSGSSIPHGWVLPTDMPTAEWARYKCE</sequence>
<evidence type="ECO:0000313" key="2">
    <source>
        <dbReference type="EMBL" id="EDW67390.1"/>
    </source>
</evidence>